<reference evidence="4" key="1">
    <citation type="submission" date="2021-01" db="EMBL/GenBank/DDBJ databases">
        <title>Whole genome shotgun sequence of Rhizocola hellebori NBRC 109834.</title>
        <authorList>
            <person name="Komaki H."/>
            <person name="Tamura T."/>
        </authorList>
    </citation>
    <scope>NUCLEOTIDE SEQUENCE</scope>
    <source>
        <strain evidence="4">NBRC 109834</strain>
    </source>
</reference>
<evidence type="ECO:0000256" key="2">
    <source>
        <dbReference type="ARBA" id="ARBA00023235"/>
    </source>
</evidence>
<accession>A0A8J3Q632</accession>
<dbReference type="RefSeq" id="WP_203907997.1">
    <property type="nucleotide sequence ID" value="NZ_BONY01000011.1"/>
</dbReference>
<evidence type="ECO:0000313" key="4">
    <source>
        <dbReference type="EMBL" id="GIH04097.1"/>
    </source>
</evidence>
<feature type="active site" evidence="3">
    <location>
        <position position="46"/>
    </location>
</feature>
<dbReference type="PANTHER" id="PTHR13774:SF17">
    <property type="entry name" value="PHENAZINE BIOSYNTHESIS-LIKE DOMAIN-CONTAINING PROTEIN"/>
    <property type="match status" value="1"/>
</dbReference>
<dbReference type="SUPFAM" id="SSF54506">
    <property type="entry name" value="Diaminopimelate epimerase-like"/>
    <property type="match status" value="1"/>
</dbReference>
<keyword evidence="2" id="KW-0413">Isomerase</keyword>
<dbReference type="InterPro" id="IPR003719">
    <property type="entry name" value="Phenazine_PhzF-like"/>
</dbReference>
<name>A0A8J3Q632_9ACTN</name>
<dbReference type="Pfam" id="PF02567">
    <property type="entry name" value="PhzC-PhzF"/>
    <property type="match status" value="1"/>
</dbReference>
<dbReference type="AlphaFoldDB" id="A0A8J3Q632"/>
<keyword evidence="5" id="KW-1185">Reference proteome</keyword>
<evidence type="ECO:0000256" key="1">
    <source>
        <dbReference type="ARBA" id="ARBA00008270"/>
    </source>
</evidence>
<organism evidence="4 5">
    <name type="scientific">Rhizocola hellebori</name>
    <dbReference type="NCBI Taxonomy" id="1392758"/>
    <lineage>
        <taxon>Bacteria</taxon>
        <taxon>Bacillati</taxon>
        <taxon>Actinomycetota</taxon>
        <taxon>Actinomycetes</taxon>
        <taxon>Micromonosporales</taxon>
        <taxon>Micromonosporaceae</taxon>
        <taxon>Rhizocola</taxon>
    </lineage>
</organism>
<dbReference type="PIRSF" id="PIRSF016184">
    <property type="entry name" value="PhzC_PhzF"/>
    <property type="match status" value="1"/>
</dbReference>
<evidence type="ECO:0000313" key="5">
    <source>
        <dbReference type="Proteomes" id="UP000612899"/>
    </source>
</evidence>
<dbReference type="EMBL" id="BONY01000011">
    <property type="protein sequence ID" value="GIH04097.1"/>
    <property type="molecule type" value="Genomic_DNA"/>
</dbReference>
<dbReference type="PANTHER" id="PTHR13774">
    <property type="entry name" value="PHENAZINE BIOSYNTHESIS PROTEIN"/>
    <property type="match status" value="1"/>
</dbReference>
<dbReference type="GO" id="GO:0016853">
    <property type="term" value="F:isomerase activity"/>
    <property type="evidence" value="ECO:0007669"/>
    <property type="project" value="UniProtKB-KW"/>
</dbReference>
<dbReference type="GO" id="GO:0005737">
    <property type="term" value="C:cytoplasm"/>
    <property type="evidence" value="ECO:0007669"/>
    <property type="project" value="TreeGrafter"/>
</dbReference>
<comment type="similarity">
    <text evidence="1">Belongs to the PhzF family.</text>
</comment>
<dbReference type="NCBIfam" id="TIGR00654">
    <property type="entry name" value="PhzF_family"/>
    <property type="match status" value="1"/>
</dbReference>
<dbReference type="Gene3D" id="3.10.310.10">
    <property type="entry name" value="Diaminopimelate Epimerase, Chain A, domain 1"/>
    <property type="match status" value="2"/>
</dbReference>
<evidence type="ECO:0000256" key="3">
    <source>
        <dbReference type="PIRSR" id="PIRSR016184-1"/>
    </source>
</evidence>
<comment type="caution">
    <text evidence="4">The sequence shown here is derived from an EMBL/GenBank/DDBJ whole genome shotgun (WGS) entry which is preliminary data.</text>
</comment>
<sequence>MRIRIVDAFAHEPFTGNPAGVCLLERDDWPAVEWMQAVAAEMNLSETAFAHRLTQDATADWALRWFTPVTEVDLCGHATLATAHAMRESAVVSGSVRFATRSGVLAAHLSADGTITLDFPANPPVPAPVPAGLGAALGAVPVAVYTTGELGDLLVELEGEQAVRDLDPDQSALSKVEVRGVIVTARAAQAGGQYHYVSRFFGPRVGIAEDPVTGSAHTALAPLWSARLGSASLTGLQASARTGLVHTRVLGERVELTGRAVTVLDGQLLAG</sequence>
<protein>
    <submittedName>
        <fullName evidence="4">Oxidoreductase</fullName>
    </submittedName>
</protein>
<dbReference type="Proteomes" id="UP000612899">
    <property type="component" value="Unassembled WGS sequence"/>
</dbReference>
<proteinExistence type="inferred from homology"/>
<gene>
    <name evidence="4" type="ORF">Rhe02_21640</name>
</gene>